<proteinExistence type="predicted"/>
<dbReference type="EMBL" id="MW874107">
    <property type="protein sequence ID" value="QYV43121.1"/>
    <property type="molecule type" value="Genomic_RNA"/>
</dbReference>
<protein>
    <submittedName>
        <fullName evidence="1">VP3</fullName>
    </submittedName>
</protein>
<gene>
    <name evidence="1" type="primary">VP3</name>
</gene>
<sequence>MREIIRRLQGDSIGENEILNLLSEYQDQSSIYERLQRLVDLKRSLLESGYNYLKCKSDSVDYGDQTFVSNLMASYWIEKVLSSSEVLSNNDFWECACFDGTMDGLKELMKNEILSRSGLLSSGIDSGLIIYPPRKIYYIIRNKPLFSNLPIRFQDYIITFLPYVHSIDELTSRCDDRKWTIIHVLPHYGVYHRHECIDENEFIMYLAWSVYRSQQEKNSFRNSIKLTNNLRFTRGGLISRHSSDFSKFLNFLLFNSLYLNLSLNAVNYDEWYAYLTFLFNRQDLMSNNDGVSRYSLNGMYLVPASLKVYISAVRHQVVQSHVDRCVLEFLLDGYLSVISVNDIIVNEDKRVGRVSEKLISRKGVNIKTLCLGRVLFLSKYPKMSFNVRASLTPTTFSPLVSNFNMMGRVMLGLPSTRRLIYNPLEVNYLIDYVRRINPIRALISEIKGRMNLHRYWKDSLYTQVIKKELHVNLGVALIACVLGSKTGEFEFQGCEDGHNVENRYSFVVRGYDPQSSSFINRSTPKLASAIEMSYRCMEYSNPQNEYEPLAYFRLKHLFSKMLIFGSVGDGDPIGIGFKKIFKSQITEVGALGTGTTIRSTCQEFEYSQGYRAVISDMDQTYTNDYNQVLTLFRDTLIKCVNTIQPDYLLWKVNYCGLAMRKMLLLLLEDEVNEIEMYYVGFLEPEFHKICNSEMYLMLYRGAEPIVREHFGLSNLRDDSLSERDASWEFNKEMTLIANLDQYLGVAGILPFSAVHNFVDLNDSEAEYVIPILLKNCANLELSRVMGTNRILGLSSFSLKRIFLTNRVNVVYQLLSEEVNILDLDTLQPKVQDLSIRYSQRKLGDYIRELWRVAIRYEVIGTYNLKYSLEVRDNFHYIGVGDERGRNVECVPIRSPYTIIDPRVPEELRKFNINTLSELFPYDVEDATLLTTRLYHEYGKPLVMFFLFMLYNDNPPSNTLLRRIELLSLLVGGLQFVNRIYFNVYIIDSIIDSFDLLDFNNLGTIFQDISLLKSQDVNNPEEINYYATFSTNYDPVELVTNDEVLNAGSGPGVRCRPVPLTIQQLYNYVWIDKTIPNEEAMGGIECGLSFSQVYCVERE</sequence>
<evidence type="ECO:0000313" key="1">
    <source>
        <dbReference type="EMBL" id="QYV43121.1"/>
    </source>
</evidence>
<accession>A0A8G0QEG4</accession>
<organism evidence="1">
    <name type="scientific">Zoersel tick virus</name>
    <dbReference type="NCBI Taxonomy" id="2867438"/>
    <lineage>
        <taxon>Viruses</taxon>
        <taxon>Riboviria</taxon>
        <taxon>Orthornavirae</taxon>
        <taxon>Duplornaviricota</taxon>
        <taxon>Resentoviricetes</taxon>
        <taxon>Reovirales</taxon>
    </lineage>
</organism>
<reference evidence="1" key="1">
    <citation type="journal article" date="2021" name="Virus Evol.">
        <title>Exploration of the Ixodes ricinus virosphere unveils an extensive virus diversity including novel coltiviruses and other reoviruses.</title>
        <authorList>
            <person name="Vanmechelen B."/>
            <person name="Merino M."/>
            <person name="Vergote V."/>
            <person name="Laenen L."/>
            <person name="Thijssen M."/>
            <person name="Marti-Carreras J."/>
            <person name="Claerebout E."/>
            <person name="Maes P."/>
        </authorList>
    </citation>
    <scope>NUCLEOTIDE SEQUENCE</scope>
    <source>
        <strain evidence="1">P8</strain>
    </source>
</reference>
<name>A0A8G0QEG4_9REOV</name>